<evidence type="ECO:0000256" key="5">
    <source>
        <dbReference type="SAM" id="MobiDB-lite"/>
    </source>
</evidence>
<dbReference type="OMA" id="PEKWSVK"/>
<dbReference type="Gene3D" id="2.60.120.260">
    <property type="entry name" value="Galactose-binding domain-like"/>
    <property type="match status" value="1"/>
</dbReference>
<feature type="domain" description="SUN" evidence="7">
    <location>
        <begin position="774"/>
        <end position="975"/>
    </location>
</feature>
<feature type="compositionally biased region" description="Acidic residues" evidence="5">
    <location>
        <begin position="295"/>
        <end position="304"/>
    </location>
</feature>
<proteinExistence type="predicted"/>
<gene>
    <name evidence="8" type="ORF">HYPSUDRAFT_199063</name>
</gene>
<feature type="compositionally biased region" description="Basic and acidic residues" evidence="5">
    <location>
        <begin position="53"/>
        <end position="64"/>
    </location>
</feature>
<dbReference type="Proteomes" id="UP000054270">
    <property type="component" value="Unassembled WGS sequence"/>
</dbReference>
<dbReference type="InterPro" id="IPR012919">
    <property type="entry name" value="SUN_dom"/>
</dbReference>
<accession>A0A0D2Q3X4</accession>
<dbReference type="OrthoDB" id="342281at2759"/>
<reference evidence="9" key="1">
    <citation type="submission" date="2014-04" db="EMBL/GenBank/DDBJ databases">
        <title>Evolutionary Origins and Diversification of the Mycorrhizal Mutualists.</title>
        <authorList>
            <consortium name="DOE Joint Genome Institute"/>
            <consortium name="Mycorrhizal Genomics Consortium"/>
            <person name="Kohler A."/>
            <person name="Kuo A."/>
            <person name="Nagy L.G."/>
            <person name="Floudas D."/>
            <person name="Copeland A."/>
            <person name="Barry K.W."/>
            <person name="Cichocki N."/>
            <person name="Veneault-Fourrey C."/>
            <person name="LaButti K."/>
            <person name="Lindquist E.A."/>
            <person name="Lipzen A."/>
            <person name="Lundell T."/>
            <person name="Morin E."/>
            <person name="Murat C."/>
            <person name="Riley R."/>
            <person name="Ohm R."/>
            <person name="Sun H."/>
            <person name="Tunlid A."/>
            <person name="Henrissat B."/>
            <person name="Grigoriev I.V."/>
            <person name="Hibbett D.S."/>
            <person name="Martin F."/>
        </authorList>
    </citation>
    <scope>NUCLEOTIDE SEQUENCE [LARGE SCALE GENOMIC DNA]</scope>
    <source>
        <strain evidence="9">FD-334 SS-4</strain>
    </source>
</reference>
<evidence type="ECO:0000259" key="7">
    <source>
        <dbReference type="PROSITE" id="PS51469"/>
    </source>
</evidence>
<organism evidence="8 9">
    <name type="scientific">Hypholoma sublateritium (strain FD-334 SS-4)</name>
    <dbReference type="NCBI Taxonomy" id="945553"/>
    <lineage>
        <taxon>Eukaryota</taxon>
        <taxon>Fungi</taxon>
        <taxon>Dikarya</taxon>
        <taxon>Basidiomycota</taxon>
        <taxon>Agaricomycotina</taxon>
        <taxon>Agaricomycetes</taxon>
        <taxon>Agaricomycetidae</taxon>
        <taxon>Agaricales</taxon>
        <taxon>Agaricineae</taxon>
        <taxon>Strophariaceae</taxon>
        <taxon>Hypholoma</taxon>
    </lineage>
</organism>
<feature type="compositionally biased region" description="Basic and acidic residues" evidence="5">
    <location>
        <begin position="232"/>
        <end position="247"/>
    </location>
</feature>
<keyword evidence="4 6" id="KW-0472">Membrane</keyword>
<dbReference type="PANTHER" id="PTHR12911">
    <property type="entry name" value="SAD1/UNC-84-LIKE PROTEIN-RELATED"/>
    <property type="match status" value="1"/>
</dbReference>
<feature type="compositionally biased region" description="Low complexity" evidence="5">
    <location>
        <begin position="128"/>
        <end position="139"/>
    </location>
</feature>
<feature type="transmembrane region" description="Helical" evidence="6">
    <location>
        <begin position="517"/>
        <end position="537"/>
    </location>
</feature>
<dbReference type="InterPro" id="IPR045119">
    <property type="entry name" value="SUN1-5"/>
</dbReference>
<dbReference type="PANTHER" id="PTHR12911:SF8">
    <property type="entry name" value="KLAROID PROTEIN-RELATED"/>
    <property type="match status" value="1"/>
</dbReference>
<dbReference type="EMBL" id="KN817528">
    <property type="protein sequence ID" value="KJA26320.1"/>
    <property type="molecule type" value="Genomic_DNA"/>
</dbReference>
<keyword evidence="2 6" id="KW-0812">Transmembrane</keyword>
<evidence type="ECO:0000313" key="8">
    <source>
        <dbReference type="EMBL" id="KJA26320.1"/>
    </source>
</evidence>
<feature type="region of interest" description="Disordered" evidence="5">
    <location>
        <begin position="228"/>
        <end position="455"/>
    </location>
</feature>
<feature type="transmembrane region" description="Helical" evidence="6">
    <location>
        <begin position="476"/>
        <end position="496"/>
    </location>
</feature>
<evidence type="ECO:0000313" key="9">
    <source>
        <dbReference type="Proteomes" id="UP000054270"/>
    </source>
</evidence>
<dbReference type="GO" id="GO:0043495">
    <property type="term" value="F:protein-membrane adaptor activity"/>
    <property type="evidence" value="ECO:0007669"/>
    <property type="project" value="TreeGrafter"/>
</dbReference>
<protein>
    <recommendedName>
        <fullName evidence="7">SUN domain-containing protein</fullName>
    </recommendedName>
</protein>
<name>A0A0D2Q3X4_HYPSF</name>
<evidence type="ECO:0000256" key="6">
    <source>
        <dbReference type="SAM" id="Phobius"/>
    </source>
</evidence>
<evidence type="ECO:0000256" key="4">
    <source>
        <dbReference type="ARBA" id="ARBA00023136"/>
    </source>
</evidence>
<dbReference type="Pfam" id="PF07738">
    <property type="entry name" value="Sad1_UNC"/>
    <property type="match status" value="2"/>
</dbReference>
<dbReference type="AlphaFoldDB" id="A0A0D2Q3X4"/>
<dbReference type="PROSITE" id="PS51469">
    <property type="entry name" value="SUN"/>
    <property type="match status" value="1"/>
</dbReference>
<feature type="compositionally biased region" description="Polar residues" evidence="5">
    <location>
        <begin position="379"/>
        <end position="394"/>
    </location>
</feature>
<evidence type="ECO:0000256" key="2">
    <source>
        <dbReference type="ARBA" id="ARBA00022692"/>
    </source>
</evidence>
<feature type="region of interest" description="Disordered" evidence="5">
    <location>
        <begin position="122"/>
        <end position="212"/>
    </location>
</feature>
<comment type="subcellular location">
    <subcellularLocation>
        <location evidence="1">Membrane</location>
    </subcellularLocation>
</comment>
<feature type="region of interest" description="Disordered" evidence="5">
    <location>
        <begin position="1"/>
        <end position="107"/>
    </location>
</feature>
<sequence length="986" mass="107453">MSFSSTPLGQGRRLDREAFLGKPASTADDARPSYAYGAPALGSRSPPKPTSPSRDRNRSQAHENDGDDQENEPALVRFARLKQRETAPVRPGGPKIITSPPKPEKWSVKDTSVNIATAFNQAASSDMSTHNSSWASTSSRAPGVPRSTSVEFETAAPHTASGPRRLAPPPNKLGRPPVSSQNRKPHSKSQVHLVPDSEGEEDRNVRGKSPFEVGMNIAKQAIGAAAFYVRQRSHEPENMSHEHDQSQEHPPANGRDGNESSYSYREEESAFLASKRAAKKGRISVDNKAYKPTQSEDEVSEYSSDDGKRKKRKTTKGGHGGPLTSLPVVGNSKKRRRPKKATAGGAKNGPDGGPDEFSGSEEDESVEVSTTTILRASMTRGSNPPASNVGSASRLSREPRDQTMDETMTSMEQGLDSIPEIPEEEQRLPVKAPESIRQSSHQRRSRSRTPGPISSRSPAFSIGGFLGSIVHFTARLFFLTVSGFFSILTALGFYIGNALGRIFDALIRRPFGWVRGAGPLLPILIPGVVLFGSWYMLHNASLPSYLPSLSFPSRTPVYHAPEVPPANIGEISDRLVRIESTLTGLSADNERTKSKTDEGARGFVKLLDRISSLESRLSDETKKTRSAEAMAQDAVSRTIGAVRQEMEILQSQIAIQQKRQEEKQRTPSGGVDEEARAKLYAFEERIAGVEGSAREALELGKKALAVTPAAPAAPQVPATGWWSKPATGANADLRIKSVDGQDVSALITQLVDNAVSRIEKDGIAKADFAMHSAGARVIPALTSPALELRPKGLGSQIAGLFTGKGYFGFLPPITALHHDTHPGRCWPFAGTEGQLGVMLVAPAYIEEITIDHISKEVAFDMETAPKRMEVWGLVEGADNLQRYDAWKATQAARREAGEQEEEEYPESLPTDVDYVRLARFAYDIEAPNHVQTFPVDPEIRNLGIDFGVVVLRVLDNWGRKEYTCLYRFRVHGQKMGAISLPYAEEP</sequence>
<evidence type="ECO:0000256" key="3">
    <source>
        <dbReference type="ARBA" id="ARBA00022989"/>
    </source>
</evidence>
<keyword evidence="9" id="KW-1185">Reference proteome</keyword>
<keyword evidence="3 6" id="KW-1133">Transmembrane helix</keyword>
<dbReference type="STRING" id="945553.A0A0D2Q3X4"/>
<dbReference type="GO" id="GO:0034993">
    <property type="term" value="C:meiotic nuclear membrane microtubule tethering complex"/>
    <property type="evidence" value="ECO:0007669"/>
    <property type="project" value="TreeGrafter"/>
</dbReference>
<evidence type="ECO:0000256" key="1">
    <source>
        <dbReference type="ARBA" id="ARBA00004370"/>
    </source>
</evidence>